<dbReference type="InterPro" id="IPR027417">
    <property type="entry name" value="P-loop_NTPase"/>
</dbReference>
<keyword evidence="3" id="KW-1185">Reference proteome</keyword>
<dbReference type="KEGG" id="cpc:Cpar_1200"/>
<dbReference type="AlphaFoldDB" id="B3QNV3"/>
<dbReference type="eggNOG" id="COG3911">
    <property type="taxonomic scope" value="Bacteria"/>
</dbReference>
<dbReference type="STRING" id="517417.Cpar_1200"/>
<protein>
    <recommendedName>
        <fullName evidence="1">NadR/Ttd14 AAA domain-containing protein</fullName>
    </recommendedName>
</protein>
<evidence type="ECO:0000313" key="2">
    <source>
        <dbReference type="EMBL" id="ACF11606.1"/>
    </source>
</evidence>
<dbReference type="RefSeq" id="WP_012502439.1">
    <property type="nucleotide sequence ID" value="NC_011027.1"/>
</dbReference>
<organism evidence="2 3">
    <name type="scientific">Chlorobaculum parvum (strain DSM 263 / NCIMB 8327)</name>
    <name type="common">Chlorobium vibrioforme subsp. thiosulfatophilum</name>
    <dbReference type="NCBI Taxonomy" id="517417"/>
    <lineage>
        <taxon>Bacteria</taxon>
        <taxon>Pseudomonadati</taxon>
        <taxon>Chlorobiota</taxon>
        <taxon>Chlorobiia</taxon>
        <taxon>Chlorobiales</taxon>
        <taxon>Chlorobiaceae</taxon>
        <taxon>Chlorobaculum</taxon>
    </lineage>
</organism>
<dbReference type="EMBL" id="CP001099">
    <property type="protein sequence ID" value="ACF11606.1"/>
    <property type="molecule type" value="Genomic_DNA"/>
</dbReference>
<dbReference type="Pfam" id="PF13521">
    <property type="entry name" value="AAA_28"/>
    <property type="match status" value="1"/>
</dbReference>
<evidence type="ECO:0000313" key="3">
    <source>
        <dbReference type="Proteomes" id="UP000008811"/>
    </source>
</evidence>
<gene>
    <name evidence="2" type="ordered locus">Cpar_1200</name>
</gene>
<dbReference type="SUPFAM" id="SSF52540">
    <property type="entry name" value="P-loop containing nucleoside triphosphate hydrolases"/>
    <property type="match status" value="1"/>
</dbReference>
<sequence>MSATETKTTCRYIITGGPGSGKSTLIARLEQHGHRCYAEVSRELIRREAQRPNGVMPWNDLEAFASLAFEEMLRQHNHAAATGELCFFDRGLPDIFGYLHESGLDIPEAWLDTHNRCRYERTVFILPPWTEIYINDTERPQSLAEAEALHHAIRAVYESLGYKLIEVPKVPVDERCEFVLENLKGEKRGFSALCQHETT</sequence>
<feature type="domain" description="NadR/Ttd14 AAA" evidence="1">
    <location>
        <begin position="11"/>
        <end position="175"/>
    </location>
</feature>
<dbReference type="InterPro" id="IPR038727">
    <property type="entry name" value="NadR/Ttd14_AAA_dom"/>
</dbReference>
<accession>B3QNV3</accession>
<dbReference type="HOGENOM" id="CLU_114480_0_0_10"/>
<dbReference type="OrthoDB" id="5638848at2"/>
<reference evidence="2" key="1">
    <citation type="submission" date="2008-06" db="EMBL/GenBank/DDBJ databases">
        <title>Complete sequence of Chlorobaculum parvum NCIB 8327.</title>
        <authorList>
            <consortium name="US DOE Joint Genome Institute"/>
            <person name="Lucas S."/>
            <person name="Copeland A."/>
            <person name="Lapidus A."/>
            <person name="Glavina del Rio T."/>
            <person name="Dalin E."/>
            <person name="Tice H."/>
            <person name="Bruce D."/>
            <person name="Goodwin L."/>
            <person name="Pitluck S."/>
            <person name="Schmutz J."/>
            <person name="Larimer F."/>
            <person name="Land M."/>
            <person name="Hauser L."/>
            <person name="Kyrpides N."/>
            <person name="Mikhailova N."/>
            <person name="Zhao F."/>
            <person name="Li T."/>
            <person name="Liu Z."/>
            <person name="Overmann J."/>
            <person name="Bryant D.A."/>
            <person name="Richardson P."/>
        </authorList>
    </citation>
    <scope>NUCLEOTIDE SEQUENCE [LARGE SCALE GENOMIC DNA]</scope>
    <source>
        <strain evidence="2">NCIB 8327</strain>
    </source>
</reference>
<dbReference type="Proteomes" id="UP000008811">
    <property type="component" value="Chromosome"/>
</dbReference>
<name>B3QNV3_CHLP8</name>
<evidence type="ECO:0000259" key="1">
    <source>
        <dbReference type="Pfam" id="PF13521"/>
    </source>
</evidence>
<proteinExistence type="predicted"/>
<dbReference type="Gene3D" id="3.40.50.300">
    <property type="entry name" value="P-loop containing nucleotide triphosphate hydrolases"/>
    <property type="match status" value="1"/>
</dbReference>